<gene>
    <name evidence="2" type="ORF">DR864_29455</name>
</gene>
<sequence length="117" mass="13451">MNPILFLQESAVQLPRFHTKAGEQFIDLVRIVYLKAQLNYTVFQLSDGEQVVTSLSLGSYAALLESQGFIRIHKSYLLNLHYLQQCSLKPNHQLVLPDGKRAVIARRRRSMVKKIIK</sequence>
<keyword evidence="2" id="KW-0614">Plasmid</keyword>
<name>A0A344TTM3_9BACT</name>
<dbReference type="PROSITE" id="PS50930">
    <property type="entry name" value="HTH_LYTTR"/>
    <property type="match status" value="1"/>
</dbReference>
<dbReference type="InterPro" id="IPR007492">
    <property type="entry name" value="LytTR_DNA-bd_dom"/>
</dbReference>
<dbReference type="AlphaFoldDB" id="A0A344TTM3"/>
<dbReference type="KEGG" id="run:DR864_29455"/>
<evidence type="ECO:0000259" key="1">
    <source>
        <dbReference type="PROSITE" id="PS50930"/>
    </source>
</evidence>
<dbReference type="Proteomes" id="UP000251993">
    <property type="component" value="Plasmid unnamed5"/>
</dbReference>
<organism evidence="2 3">
    <name type="scientific">Runella rosea</name>
    <dbReference type="NCBI Taxonomy" id="2259595"/>
    <lineage>
        <taxon>Bacteria</taxon>
        <taxon>Pseudomonadati</taxon>
        <taxon>Bacteroidota</taxon>
        <taxon>Cytophagia</taxon>
        <taxon>Cytophagales</taxon>
        <taxon>Spirosomataceae</taxon>
        <taxon>Runella</taxon>
    </lineage>
</organism>
<dbReference type="Gene3D" id="2.40.50.1020">
    <property type="entry name" value="LytTr DNA-binding domain"/>
    <property type="match status" value="1"/>
</dbReference>
<evidence type="ECO:0000313" key="2">
    <source>
        <dbReference type="EMBL" id="AXE21994.1"/>
    </source>
</evidence>
<dbReference type="RefSeq" id="WP_114070734.1">
    <property type="nucleotide sequence ID" value="NZ_CP030855.1"/>
</dbReference>
<dbReference type="SMART" id="SM00850">
    <property type="entry name" value="LytTR"/>
    <property type="match status" value="1"/>
</dbReference>
<accession>A0A344TTM3</accession>
<geneLocation type="plasmid" evidence="2 3">
    <name>unnamed5</name>
</geneLocation>
<dbReference type="OrthoDB" id="961180at2"/>
<proteinExistence type="predicted"/>
<feature type="domain" description="HTH LytTR-type" evidence="1">
    <location>
        <begin position="31"/>
        <end position="117"/>
    </location>
</feature>
<dbReference type="Pfam" id="PF04397">
    <property type="entry name" value="LytTR"/>
    <property type="match status" value="1"/>
</dbReference>
<keyword evidence="3" id="KW-1185">Reference proteome</keyword>
<protein>
    <submittedName>
        <fullName evidence="2">LytTR family transcriptional regulator</fullName>
    </submittedName>
</protein>
<evidence type="ECO:0000313" key="3">
    <source>
        <dbReference type="Proteomes" id="UP000251993"/>
    </source>
</evidence>
<reference evidence="2 3" key="1">
    <citation type="submission" date="2018-07" db="EMBL/GenBank/DDBJ databases">
        <title>Genome sequencing of Runella.</title>
        <authorList>
            <person name="Baek M.-G."/>
            <person name="Yi H."/>
        </authorList>
    </citation>
    <scope>NUCLEOTIDE SEQUENCE [LARGE SCALE GENOMIC DNA]</scope>
    <source>
        <strain evidence="2 3">HYN0085</strain>
        <plasmid evidence="2 3">unnamed5</plasmid>
    </source>
</reference>
<dbReference type="GO" id="GO:0003677">
    <property type="term" value="F:DNA binding"/>
    <property type="evidence" value="ECO:0007669"/>
    <property type="project" value="InterPro"/>
</dbReference>
<dbReference type="EMBL" id="CP030855">
    <property type="protein sequence ID" value="AXE21994.1"/>
    <property type="molecule type" value="Genomic_DNA"/>
</dbReference>